<comment type="caution">
    <text evidence="1">The sequence shown here is derived from an EMBL/GenBank/DDBJ whole genome shotgun (WGS) entry which is preliminary data.</text>
</comment>
<sequence>MKTRDNCQSNISRIPYEKKKRICGISINCIHIRLDCFRLDMLAPFRAYLRNVDIKLATTSSSRKMTFQKHIGITHFEMVNPYFNKDPSRLDVLAPEKYARANSREKALSVARDCDWSKKLRYLKSSSLSVDLAGTVNCAAVIT</sequence>
<dbReference type="InterPro" id="IPR029001">
    <property type="entry name" value="ITPase-like_fam"/>
</dbReference>
<proteinExistence type="predicted"/>
<keyword evidence="2" id="KW-1185">Reference proteome</keyword>
<dbReference type="Proteomes" id="UP000886998">
    <property type="component" value="Unassembled WGS sequence"/>
</dbReference>
<dbReference type="Gene3D" id="3.90.950.10">
    <property type="match status" value="1"/>
</dbReference>
<evidence type="ECO:0000313" key="1">
    <source>
        <dbReference type="EMBL" id="GFY72991.1"/>
    </source>
</evidence>
<dbReference type="OrthoDB" id="10550046at2759"/>
<reference evidence="1" key="1">
    <citation type="submission" date="2020-08" db="EMBL/GenBank/DDBJ databases">
        <title>Multicomponent nature underlies the extraordinary mechanical properties of spider dragline silk.</title>
        <authorList>
            <person name="Kono N."/>
            <person name="Nakamura H."/>
            <person name="Mori M."/>
            <person name="Yoshida Y."/>
            <person name="Ohtoshi R."/>
            <person name="Malay A.D."/>
            <person name="Moran D.A.P."/>
            <person name="Tomita M."/>
            <person name="Numata K."/>
            <person name="Arakawa K."/>
        </authorList>
    </citation>
    <scope>NUCLEOTIDE SEQUENCE</scope>
</reference>
<gene>
    <name evidence="1" type="ORF">TNIN_353201</name>
</gene>
<accession>A0A8X6YLB1</accession>
<evidence type="ECO:0000313" key="2">
    <source>
        <dbReference type="Proteomes" id="UP000886998"/>
    </source>
</evidence>
<dbReference type="AlphaFoldDB" id="A0A8X6YLB1"/>
<protein>
    <submittedName>
        <fullName evidence="1">Uncharacterized protein</fullName>
    </submittedName>
</protein>
<organism evidence="1 2">
    <name type="scientific">Trichonephila inaurata madagascariensis</name>
    <dbReference type="NCBI Taxonomy" id="2747483"/>
    <lineage>
        <taxon>Eukaryota</taxon>
        <taxon>Metazoa</taxon>
        <taxon>Ecdysozoa</taxon>
        <taxon>Arthropoda</taxon>
        <taxon>Chelicerata</taxon>
        <taxon>Arachnida</taxon>
        <taxon>Araneae</taxon>
        <taxon>Araneomorphae</taxon>
        <taxon>Entelegynae</taxon>
        <taxon>Araneoidea</taxon>
        <taxon>Nephilidae</taxon>
        <taxon>Trichonephila</taxon>
        <taxon>Trichonephila inaurata</taxon>
    </lineage>
</organism>
<dbReference type="EMBL" id="BMAV01019764">
    <property type="protein sequence ID" value="GFY72991.1"/>
    <property type="molecule type" value="Genomic_DNA"/>
</dbReference>
<name>A0A8X6YLB1_9ARAC</name>